<dbReference type="InterPro" id="IPR003682">
    <property type="entry name" value="rRNA_ssu_MeTfrase_G"/>
</dbReference>
<dbReference type="RefSeq" id="WP_380797588.1">
    <property type="nucleotide sequence ID" value="NZ_JBHRVU010000004.1"/>
</dbReference>
<keyword evidence="3 6" id="KW-0489">Methyltransferase</keyword>
<comment type="subcellular location">
    <subcellularLocation>
        <location evidence="6">Cytoplasm</location>
    </subcellularLocation>
</comment>
<keyword evidence="8" id="KW-1185">Reference proteome</keyword>
<comment type="caution">
    <text evidence="6">Lacks conserved residue(s) required for the propagation of feature annotation.</text>
</comment>
<evidence type="ECO:0000313" key="7">
    <source>
        <dbReference type="EMBL" id="MFC3443203.1"/>
    </source>
</evidence>
<dbReference type="PANTHER" id="PTHR31760:SF0">
    <property type="entry name" value="S-ADENOSYL-L-METHIONINE-DEPENDENT METHYLTRANSFERASES SUPERFAMILY PROTEIN"/>
    <property type="match status" value="1"/>
</dbReference>
<evidence type="ECO:0000256" key="1">
    <source>
        <dbReference type="ARBA" id="ARBA00022490"/>
    </source>
</evidence>
<dbReference type="HAMAP" id="MF_00074">
    <property type="entry name" value="16SrRNA_methyltr_G"/>
    <property type="match status" value="1"/>
</dbReference>
<feature type="binding site" evidence="6">
    <location>
        <begin position="126"/>
        <end position="127"/>
    </location>
    <ligand>
        <name>S-adenosyl-L-methionine</name>
        <dbReference type="ChEBI" id="CHEBI:59789"/>
    </ligand>
</feature>
<dbReference type="GO" id="GO:0032259">
    <property type="term" value="P:methylation"/>
    <property type="evidence" value="ECO:0007669"/>
    <property type="project" value="UniProtKB-KW"/>
</dbReference>
<evidence type="ECO:0000256" key="3">
    <source>
        <dbReference type="ARBA" id="ARBA00022603"/>
    </source>
</evidence>
<proteinExistence type="inferred from homology"/>
<dbReference type="NCBIfam" id="TIGR00138">
    <property type="entry name" value="rsmG_gidB"/>
    <property type="match status" value="1"/>
</dbReference>
<dbReference type="PANTHER" id="PTHR31760">
    <property type="entry name" value="S-ADENOSYL-L-METHIONINE-DEPENDENT METHYLTRANSFERASES SUPERFAMILY PROTEIN"/>
    <property type="match status" value="1"/>
</dbReference>
<evidence type="ECO:0000256" key="6">
    <source>
        <dbReference type="HAMAP-Rule" id="MF_00074"/>
    </source>
</evidence>
<protein>
    <recommendedName>
        <fullName evidence="6">Ribosomal RNA small subunit methyltransferase G</fullName>
        <ecNumber evidence="6">2.1.1.170</ecNumber>
    </recommendedName>
    <alternativeName>
        <fullName evidence="6">16S rRNA 7-methylguanosine methyltransferase</fullName>
        <shortName evidence="6">16S rRNA m7G methyltransferase</shortName>
    </alternativeName>
</protein>
<dbReference type="Pfam" id="PF02527">
    <property type="entry name" value="GidB"/>
    <property type="match status" value="1"/>
</dbReference>
<dbReference type="Gene3D" id="3.40.50.150">
    <property type="entry name" value="Vaccinia Virus protein VP39"/>
    <property type="match status" value="1"/>
</dbReference>
<dbReference type="EC" id="2.1.1.170" evidence="6"/>
<feature type="binding site" evidence="6">
    <location>
        <position position="81"/>
    </location>
    <ligand>
        <name>S-adenosyl-L-methionine</name>
        <dbReference type="ChEBI" id="CHEBI:59789"/>
    </ligand>
</feature>
<dbReference type="EMBL" id="JBHRVU010000004">
    <property type="protein sequence ID" value="MFC3443203.1"/>
    <property type="molecule type" value="Genomic_DNA"/>
</dbReference>
<name>A0ABV7NKD5_9SPHN</name>
<accession>A0ABV7NKD5</accession>
<gene>
    <name evidence="6 7" type="primary">rsmG</name>
    <name evidence="7" type="ORF">ACFOKF_18700</name>
</gene>
<dbReference type="GO" id="GO:0008168">
    <property type="term" value="F:methyltransferase activity"/>
    <property type="evidence" value="ECO:0007669"/>
    <property type="project" value="UniProtKB-KW"/>
</dbReference>
<comment type="caution">
    <text evidence="7">The sequence shown here is derived from an EMBL/GenBank/DDBJ whole genome shotgun (WGS) entry which is preliminary data.</text>
</comment>
<feature type="binding site" evidence="6">
    <location>
        <position position="140"/>
    </location>
    <ligand>
        <name>S-adenosyl-L-methionine</name>
        <dbReference type="ChEBI" id="CHEBI:59789"/>
    </ligand>
</feature>
<evidence type="ECO:0000256" key="4">
    <source>
        <dbReference type="ARBA" id="ARBA00022679"/>
    </source>
</evidence>
<dbReference type="Proteomes" id="UP001595681">
    <property type="component" value="Unassembled WGS sequence"/>
</dbReference>
<dbReference type="InterPro" id="IPR029063">
    <property type="entry name" value="SAM-dependent_MTases_sf"/>
</dbReference>
<feature type="binding site" evidence="6">
    <location>
        <position position="76"/>
    </location>
    <ligand>
        <name>S-adenosyl-L-methionine</name>
        <dbReference type="ChEBI" id="CHEBI:59789"/>
    </ligand>
</feature>
<evidence type="ECO:0000256" key="5">
    <source>
        <dbReference type="ARBA" id="ARBA00022691"/>
    </source>
</evidence>
<keyword evidence="2 6" id="KW-0698">rRNA processing</keyword>
<keyword evidence="4 6" id="KW-0808">Transferase</keyword>
<comment type="similarity">
    <text evidence="6">Belongs to the methyltransferase superfamily. RNA methyltransferase RsmG family.</text>
</comment>
<keyword evidence="1 6" id="KW-0963">Cytoplasm</keyword>
<evidence type="ECO:0000256" key="2">
    <source>
        <dbReference type="ARBA" id="ARBA00022552"/>
    </source>
</evidence>
<evidence type="ECO:0000313" key="8">
    <source>
        <dbReference type="Proteomes" id="UP001595681"/>
    </source>
</evidence>
<dbReference type="SUPFAM" id="SSF53335">
    <property type="entry name" value="S-adenosyl-L-methionine-dependent methyltransferases"/>
    <property type="match status" value="1"/>
</dbReference>
<reference evidence="8" key="1">
    <citation type="journal article" date="2019" name="Int. J. Syst. Evol. Microbiol.">
        <title>The Global Catalogue of Microorganisms (GCM) 10K type strain sequencing project: providing services to taxonomists for standard genome sequencing and annotation.</title>
        <authorList>
            <consortium name="The Broad Institute Genomics Platform"/>
            <consortium name="The Broad Institute Genome Sequencing Center for Infectious Disease"/>
            <person name="Wu L."/>
            <person name="Ma J."/>
        </authorList>
    </citation>
    <scope>NUCLEOTIDE SEQUENCE [LARGE SCALE GENOMIC DNA]</scope>
    <source>
        <strain evidence="8">CCM 7491</strain>
    </source>
</reference>
<comment type="catalytic activity">
    <reaction evidence="6">
        <text>guanosine(527) in 16S rRNA + S-adenosyl-L-methionine = N(7)-methylguanosine(527) in 16S rRNA + S-adenosyl-L-homocysteine</text>
        <dbReference type="Rhea" id="RHEA:42732"/>
        <dbReference type="Rhea" id="RHEA-COMP:10209"/>
        <dbReference type="Rhea" id="RHEA-COMP:10210"/>
        <dbReference type="ChEBI" id="CHEBI:57856"/>
        <dbReference type="ChEBI" id="CHEBI:59789"/>
        <dbReference type="ChEBI" id="CHEBI:74269"/>
        <dbReference type="ChEBI" id="CHEBI:74480"/>
        <dbReference type="EC" id="2.1.1.170"/>
    </reaction>
</comment>
<keyword evidence="5 6" id="KW-0949">S-adenosyl-L-methionine</keyword>
<organism evidence="7 8">
    <name type="scientific">Sphingobium rhizovicinum</name>
    <dbReference type="NCBI Taxonomy" id="432308"/>
    <lineage>
        <taxon>Bacteria</taxon>
        <taxon>Pseudomonadati</taxon>
        <taxon>Pseudomonadota</taxon>
        <taxon>Alphaproteobacteria</taxon>
        <taxon>Sphingomonadales</taxon>
        <taxon>Sphingomonadaceae</taxon>
        <taxon>Sphingobium</taxon>
    </lineage>
</organism>
<sequence>MTEEEARAWLQAQFEVSRETWDQLERYVAILSSAMDEQNLIAESTRPHIWARHIVDSAQLLTIAPNDDGRDWIDLGSGAGLPGIVIACLVDRPLMMVESRRKRIDFLNGVIADLGLGNARVFGGRVESTPATKAAVISARAYAPLPKLLASALHLSDKNTVWVLPKGRNAQNELEAVRPTWQGAFHVEPSVTDADSAIIVARSVTPAGKKKGRP</sequence>
<comment type="function">
    <text evidence="6">Specifically methylates the N7 position of guanine in position 527 of 16S rRNA.</text>
</comment>